<sequence length="125" mass="13386">MKIRTLFSAAVLAAIILSPAAQAKGRSGNTESPPASTRSAAGKADGSSMARAVKIHENDTVRGIAAENKWIAENLPQYRKVGQALMQDQTGIYDKITVQSADGSTRDVYFEISEFFGRIGGKLLQ</sequence>
<dbReference type="OrthoDB" id="6058260at2"/>
<dbReference type="Proteomes" id="UP000254293">
    <property type="component" value="Unassembled WGS sequence"/>
</dbReference>
<name>A0A377QYD3_9NEIS</name>
<accession>A0A377QYD3</accession>
<dbReference type="EMBL" id="UGJJ01000001">
    <property type="protein sequence ID" value="STR00243.1"/>
    <property type="molecule type" value="Genomic_DNA"/>
</dbReference>
<feature type="signal peptide" evidence="2">
    <location>
        <begin position="1"/>
        <end position="23"/>
    </location>
</feature>
<reference evidence="3 4" key="1">
    <citation type="submission" date="2018-06" db="EMBL/GenBank/DDBJ databases">
        <authorList>
            <consortium name="Pathogen Informatics"/>
            <person name="Doyle S."/>
        </authorList>
    </citation>
    <scope>NUCLEOTIDE SEQUENCE [LARGE SCALE GENOMIC DNA]</scope>
    <source>
        <strain evidence="3 4">NCTC13336</strain>
    </source>
</reference>
<keyword evidence="4" id="KW-1185">Reference proteome</keyword>
<feature type="compositionally biased region" description="Polar residues" evidence="1">
    <location>
        <begin position="27"/>
        <end position="39"/>
    </location>
</feature>
<keyword evidence="2" id="KW-0732">Signal</keyword>
<evidence type="ECO:0000313" key="3">
    <source>
        <dbReference type="EMBL" id="STR00243.1"/>
    </source>
</evidence>
<protein>
    <submittedName>
        <fullName evidence="3">Uncharacterized protein</fullName>
    </submittedName>
</protein>
<gene>
    <name evidence="3" type="ORF">NCTC13336_00441</name>
</gene>
<evidence type="ECO:0000256" key="1">
    <source>
        <dbReference type="SAM" id="MobiDB-lite"/>
    </source>
</evidence>
<dbReference type="RefSeq" id="WP_115307546.1">
    <property type="nucleotide sequence ID" value="NZ_CP091516.1"/>
</dbReference>
<evidence type="ECO:0000256" key="2">
    <source>
        <dbReference type="SAM" id="SignalP"/>
    </source>
</evidence>
<organism evidence="3 4">
    <name type="scientific">Kingella potus</name>
    <dbReference type="NCBI Taxonomy" id="265175"/>
    <lineage>
        <taxon>Bacteria</taxon>
        <taxon>Pseudomonadati</taxon>
        <taxon>Pseudomonadota</taxon>
        <taxon>Betaproteobacteria</taxon>
        <taxon>Neisseriales</taxon>
        <taxon>Neisseriaceae</taxon>
        <taxon>Kingella</taxon>
    </lineage>
</organism>
<feature type="chain" id="PRO_5016688715" evidence="2">
    <location>
        <begin position="24"/>
        <end position="125"/>
    </location>
</feature>
<evidence type="ECO:0000313" key="4">
    <source>
        <dbReference type="Proteomes" id="UP000254293"/>
    </source>
</evidence>
<feature type="region of interest" description="Disordered" evidence="1">
    <location>
        <begin position="21"/>
        <end position="49"/>
    </location>
</feature>
<proteinExistence type="predicted"/>
<dbReference type="AlphaFoldDB" id="A0A377QYD3"/>